<dbReference type="InterPro" id="IPR016035">
    <property type="entry name" value="Acyl_Trfase/lysoPLipase"/>
</dbReference>
<evidence type="ECO:0000256" key="3">
    <source>
        <dbReference type="ARBA" id="ARBA00023315"/>
    </source>
</evidence>
<evidence type="ECO:0000256" key="1">
    <source>
        <dbReference type="ARBA" id="ARBA00013258"/>
    </source>
</evidence>
<keyword evidence="7" id="KW-1185">Reference proteome</keyword>
<name>A0ABQ4A6B3_9ACTN</name>
<dbReference type="PANTHER" id="PTHR42681">
    <property type="entry name" value="MALONYL-COA-ACYL CARRIER PROTEIN TRANSACYLASE, MITOCHONDRIAL"/>
    <property type="match status" value="1"/>
</dbReference>
<gene>
    <name evidence="6" type="primary">mdcH</name>
    <name evidence="6" type="ORF">Ahu01nite_094990</name>
</gene>
<dbReference type="Proteomes" id="UP000603200">
    <property type="component" value="Unassembled WGS sequence"/>
</dbReference>
<dbReference type="PANTHER" id="PTHR42681:SF1">
    <property type="entry name" value="MALONYL-COA-ACYL CARRIER PROTEIN TRANSACYLASE, MITOCHONDRIAL"/>
    <property type="match status" value="1"/>
</dbReference>
<dbReference type="RefSeq" id="WP_203843307.1">
    <property type="nucleotide sequence ID" value="NZ_BAAATV010000034.1"/>
</dbReference>
<dbReference type="InterPro" id="IPR014043">
    <property type="entry name" value="Acyl_transferase_dom"/>
</dbReference>
<dbReference type="Gene3D" id="3.30.70.250">
    <property type="entry name" value="Malonyl-CoA ACP transacylase, ACP-binding"/>
    <property type="match status" value="1"/>
</dbReference>
<dbReference type="EMBL" id="BOMN01000143">
    <property type="protein sequence ID" value="GIE26397.1"/>
    <property type="molecule type" value="Genomic_DNA"/>
</dbReference>
<dbReference type="Pfam" id="PF00698">
    <property type="entry name" value="Acyl_transf_1"/>
    <property type="match status" value="1"/>
</dbReference>
<reference evidence="6 7" key="1">
    <citation type="submission" date="2021-01" db="EMBL/GenBank/DDBJ databases">
        <title>Whole genome shotgun sequence of Actinoplanes humidus NBRC 14915.</title>
        <authorList>
            <person name="Komaki H."/>
            <person name="Tamura T."/>
        </authorList>
    </citation>
    <scope>NUCLEOTIDE SEQUENCE [LARGE SCALE GENOMIC DNA]</scope>
    <source>
        <strain evidence="6 7">NBRC 14915</strain>
    </source>
</reference>
<comment type="catalytic activity">
    <reaction evidence="4">
        <text>holo-[ACP] + malonyl-CoA = malonyl-[ACP] + CoA</text>
        <dbReference type="Rhea" id="RHEA:41792"/>
        <dbReference type="Rhea" id="RHEA-COMP:9623"/>
        <dbReference type="Rhea" id="RHEA-COMP:9685"/>
        <dbReference type="ChEBI" id="CHEBI:57287"/>
        <dbReference type="ChEBI" id="CHEBI:57384"/>
        <dbReference type="ChEBI" id="CHEBI:64479"/>
        <dbReference type="ChEBI" id="CHEBI:78449"/>
        <dbReference type="EC" id="2.3.1.39"/>
    </reaction>
</comment>
<accession>A0ABQ4A6B3</accession>
<dbReference type="EC" id="2.3.1.39" evidence="1"/>
<protein>
    <recommendedName>
        <fullName evidence="1">[acyl-carrier-protein] S-malonyltransferase</fullName>
        <ecNumber evidence="1">2.3.1.39</ecNumber>
    </recommendedName>
</protein>
<dbReference type="InterPro" id="IPR001227">
    <property type="entry name" value="Ac_transferase_dom_sf"/>
</dbReference>
<dbReference type="InterPro" id="IPR016036">
    <property type="entry name" value="Malonyl_transacylase_ACP-bd"/>
</dbReference>
<evidence type="ECO:0000259" key="5">
    <source>
        <dbReference type="SMART" id="SM00827"/>
    </source>
</evidence>
<comment type="caution">
    <text evidence="6">The sequence shown here is derived from an EMBL/GenBank/DDBJ whole genome shotgun (WGS) entry which is preliminary data.</text>
</comment>
<dbReference type="SUPFAM" id="SSF52151">
    <property type="entry name" value="FabD/lysophospholipase-like"/>
    <property type="match status" value="1"/>
</dbReference>
<feature type="domain" description="Malonyl-CoA:ACP transacylase (MAT)" evidence="5">
    <location>
        <begin position="6"/>
        <end position="295"/>
    </location>
</feature>
<dbReference type="SMART" id="SM00827">
    <property type="entry name" value="PKS_AT"/>
    <property type="match status" value="1"/>
</dbReference>
<evidence type="ECO:0000256" key="4">
    <source>
        <dbReference type="ARBA" id="ARBA00048462"/>
    </source>
</evidence>
<evidence type="ECO:0000313" key="7">
    <source>
        <dbReference type="Proteomes" id="UP000603200"/>
    </source>
</evidence>
<dbReference type="InterPro" id="IPR050858">
    <property type="entry name" value="Mal-CoA-ACP_Trans/PKS_FabD"/>
</dbReference>
<keyword evidence="3" id="KW-0012">Acyltransferase</keyword>
<organism evidence="6 7">
    <name type="scientific">Winogradskya humida</name>
    <dbReference type="NCBI Taxonomy" id="113566"/>
    <lineage>
        <taxon>Bacteria</taxon>
        <taxon>Bacillati</taxon>
        <taxon>Actinomycetota</taxon>
        <taxon>Actinomycetes</taxon>
        <taxon>Micromonosporales</taxon>
        <taxon>Micromonosporaceae</taxon>
        <taxon>Winogradskya</taxon>
    </lineage>
</organism>
<keyword evidence="2" id="KW-0808">Transferase</keyword>
<sequence length="312" mass="32329">MNLAVVFPGQGSQRPGALAALPDHDAVRAVLAEAEQILGAATVAALDEPDTLHETAGAQLQLLIAGVATARALTAEGFTVDVTAGHSVGAFAAAVTAAVLTFAEALAAVARRGQLMAATADNGRWGMAAVQGLDAPTVRRLAADVGTPQEPVWPAVYNAADQIVLSGTRTALADAEHAALAAGARRVVHLDVAVAAHCPRQDDVAQAMTRALAPLPRRPPTAAVITTAGGRRVTRAEAVYDDLARSVALPVQWYDAARLLPEIGVTHLVQTPPGRVLVDLLPSGNAVHATALGDGDFARHLDDLRYELRRTR</sequence>
<evidence type="ECO:0000313" key="6">
    <source>
        <dbReference type="EMBL" id="GIE26397.1"/>
    </source>
</evidence>
<dbReference type="Gene3D" id="3.40.366.10">
    <property type="entry name" value="Malonyl-Coenzyme A Acyl Carrier Protein, domain 2"/>
    <property type="match status" value="1"/>
</dbReference>
<dbReference type="SUPFAM" id="SSF55048">
    <property type="entry name" value="Probable ACP-binding domain of malonyl-CoA ACP transacylase"/>
    <property type="match status" value="1"/>
</dbReference>
<evidence type="ECO:0000256" key="2">
    <source>
        <dbReference type="ARBA" id="ARBA00022679"/>
    </source>
</evidence>
<proteinExistence type="predicted"/>